<keyword evidence="2 7" id="KW-0812">Transmembrane</keyword>
<keyword evidence="6 7" id="KW-0961">Cell wall biogenesis/degradation</keyword>
<dbReference type="GO" id="GO:0005886">
    <property type="term" value="C:plasma membrane"/>
    <property type="evidence" value="ECO:0007669"/>
    <property type="project" value="UniProtKB-SubCell"/>
</dbReference>
<evidence type="ECO:0000256" key="1">
    <source>
        <dbReference type="ARBA" id="ARBA00022475"/>
    </source>
</evidence>
<dbReference type="PANTHER" id="PTHR30518:SF2">
    <property type="entry name" value="ENDOLYTIC MUREIN TRANSGLYCOSYLASE"/>
    <property type="match status" value="1"/>
</dbReference>
<keyword evidence="4 7" id="KW-0472">Membrane</keyword>
<dbReference type="Pfam" id="PF02618">
    <property type="entry name" value="YceG"/>
    <property type="match status" value="1"/>
</dbReference>
<keyword evidence="1 7" id="KW-1003">Cell membrane</keyword>
<dbReference type="NCBIfam" id="TIGR00247">
    <property type="entry name" value="endolytic transglycosylase MltG"/>
    <property type="match status" value="1"/>
</dbReference>
<evidence type="ECO:0000313" key="9">
    <source>
        <dbReference type="Proteomes" id="UP000177122"/>
    </source>
</evidence>
<dbReference type="Proteomes" id="UP000177122">
    <property type="component" value="Unassembled WGS sequence"/>
</dbReference>
<accession>A0A1G2CV32</accession>
<keyword evidence="3 7" id="KW-1133">Transmembrane helix</keyword>
<comment type="subcellular location">
    <subcellularLocation>
        <location evidence="7">Cell membrane</location>
        <topology evidence="7">Single-pass membrane protein</topology>
    </subcellularLocation>
</comment>
<dbReference type="GO" id="GO:0009252">
    <property type="term" value="P:peptidoglycan biosynthetic process"/>
    <property type="evidence" value="ECO:0007669"/>
    <property type="project" value="UniProtKB-UniRule"/>
</dbReference>
<feature type="site" description="Important for catalytic activity" evidence="7">
    <location>
        <position position="230"/>
    </location>
</feature>
<gene>
    <name evidence="7" type="primary">mltG</name>
    <name evidence="8" type="ORF">A2845_02225</name>
</gene>
<evidence type="ECO:0000256" key="3">
    <source>
        <dbReference type="ARBA" id="ARBA00022989"/>
    </source>
</evidence>
<dbReference type="PANTHER" id="PTHR30518">
    <property type="entry name" value="ENDOLYTIC MUREIN TRANSGLYCOSYLASE"/>
    <property type="match status" value="1"/>
</dbReference>
<evidence type="ECO:0000256" key="7">
    <source>
        <dbReference type="HAMAP-Rule" id="MF_02065"/>
    </source>
</evidence>
<comment type="caution">
    <text evidence="8">The sequence shown here is derived from an EMBL/GenBank/DDBJ whole genome shotgun (WGS) entry which is preliminary data.</text>
</comment>
<reference evidence="8 9" key="1">
    <citation type="journal article" date="2016" name="Nat. Commun.">
        <title>Thousands of microbial genomes shed light on interconnected biogeochemical processes in an aquifer system.</title>
        <authorList>
            <person name="Anantharaman K."/>
            <person name="Brown C.T."/>
            <person name="Hug L.A."/>
            <person name="Sharon I."/>
            <person name="Castelle C.J."/>
            <person name="Probst A.J."/>
            <person name="Thomas B.C."/>
            <person name="Singh A."/>
            <person name="Wilkins M.J."/>
            <person name="Karaoz U."/>
            <person name="Brodie E.L."/>
            <person name="Williams K.H."/>
            <person name="Hubbard S.S."/>
            <person name="Banfield J.F."/>
        </authorList>
    </citation>
    <scope>NUCLEOTIDE SEQUENCE [LARGE SCALE GENOMIC DNA]</scope>
</reference>
<comment type="similarity">
    <text evidence="7">Belongs to the transglycosylase MltG family.</text>
</comment>
<evidence type="ECO:0000256" key="6">
    <source>
        <dbReference type="ARBA" id="ARBA00023316"/>
    </source>
</evidence>
<dbReference type="GO" id="GO:0071555">
    <property type="term" value="P:cell wall organization"/>
    <property type="evidence" value="ECO:0007669"/>
    <property type="project" value="UniProtKB-KW"/>
</dbReference>
<dbReference type="GO" id="GO:0008932">
    <property type="term" value="F:lytic endotransglycosylase activity"/>
    <property type="evidence" value="ECO:0007669"/>
    <property type="project" value="UniProtKB-UniRule"/>
</dbReference>
<evidence type="ECO:0000256" key="2">
    <source>
        <dbReference type="ARBA" id="ARBA00022692"/>
    </source>
</evidence>
<protein>
    <recommendedName>
        <fullName evidence="7">Endolytic murein transglycosylase</fullName>
        <ecNumber evidence="7">4.2.2.29</ecNumber>
    </recommendedName>
    <alternativeName>
        <fullName evidence="7">Peptidoglycan lytic transglycosylase</fullName>
    </alternativeName>
    <alternativeName>
        <fullName evidence="7">Peptidoglycan polymerization terminase</fullName>
    </alternativeName>
</protein>
<dbReference type="AlphaFoldDB" id="A0A1G2CV32"/>
<dbReference type="HAMAP" id="MF_02065">
    <property type="entry name" value="MltG"/>
    <property type="match status" value="1"/>
</dbReference>
<feature type="transmembrane region" description="Helical" evidence="7">
    <location>
        <begin position="30"/>
        <end position="53"/>
    </location>
</feature>
<name>A0A1G2CV32_9BACT</name>
<dbReference type="EC" id="4.2.2.29" evidence="7"/>
<sequence>MIVTLEKKEEFENGGTAILPHLPEKRTHRLWKMVGVFIVLLCVITVAAAWFLALSPSAERKTVTVEIASGSGVRGIASLLHDEGIIRSPLLFTFLARYTKADTMLGSGVFQFQMPMDVFSVLTQVRLHRYGITRSKITIPEGTPLSIMAGLFSASLPNFDKSKFLDETEGMEGYLFPDTYFFFVNATSGPVIAVLSDNFIKKTAVLKSEAEITHGNWNEVIVMASLIEEEAVTDMDRKIISGILWARIARGMRLQVDAPFVYFLGKASSEITIDDLSYDSPWNTYRYKGLPPTPISNPGLLAIDAALHPTKTNYLFYLSDKEGVMHYAKTFEEHKLNKAKYLY</sequence>
<dbReference type="EMBL" id="MHLI01000015">
    <property type="protein sequence ID" value="OGZ05117.1"/>
    <property type="molecule type" value="Genomic_DNA"/>
</dbReference>
<evidence type="ECO:0000256" key="5">
    <source>
        <dbReference type="ARBA" id="ARBA00023239"/>
    </source>
</evidence>
<dbReference type="Gene3D" id="3.30.1490.480">
    <property type="entry name" value="Endolytic murein transglycosylase"/>
    <property type="match status" value="1"/>
</dbReference>
<comment type="function">
    <text evidence="7">Functions as a peptidoglycan terminase that cleaves nascent peptidoglycan strands endolytically to terminate their elongation.</text>
</comment>
<evidence type="ECO:0000313" key="8">
    <source>
        <dbReference type="EMBL" id="OGZ05117.1"/>
    </source>
</evidence>
<keyword evidence="5 7" id="KW-0456">Lyase</keyword>
<evidence type="ECO:0000256" key="4">
    <source>
        <dbReference type="ARBA" id="ARBA00023136"/>
    </source>
</evidence>
<comment type="catalytic activity">
    <reaction evidence="7">
        <text>a peptidoglycan chain = a peptidoglycan chain with N-acetyl-1,6-anhydromuramyl-[peptide] at the reducing end + a peptidoglycan chain with N-acetylglucosamine at the non-reducing end.</text>
        <dbReference type="EC" id="4.2.2.29"/>
    </reaction>
</comment>
<proteinExistence type="inferred from homology"/>
<dbReference type="InterPro" id="IPR003770">
    <property type="entry name" value="MLTG-like"/>
</dbReference>
<organism evidence="8 9">
    <name type="scientific">Candidatus Lloydbacteria bacterium RIFCSPHIGHO2_01_FULL_49_22</name>
    <dbReference type="NCBI Taxonomy" id="1798658"/>
    <lineage>
        <taxon>Bacteria</taxon>
        <taxon>Candidatus Lloydiibacteriota</taxon>
    </lineage>
</organism>